<feature type="compositionally biased region" description="Low complexity" evidence="1">
    <location>
        <begin position="234"/>
        <end position="244"/>
    </location>
</feature>
<sequence length="591" mass="63455">MSSMFKKKGAPAFKPKIPSARPRPAVPAPAPAPVAKPVEPPAAIDDVVEELPVEASEVQRLSDSVPEPQPPDEPAAPEGSEPRRRRRSSAASTSKAIQDTATRKALAETARSNVEAIVEDTPAEAPMQATPEVDSAPATRRQTRQRRASQAAQARPAAEVQQLNTPPSTEQQVSASSSEPQPEASEAAAPPAAAPKATRARRRAAAAPDAAAEGGEAVTSRPRKRTKKSAAVDGEASPAAAAAAKKPRKRSTAAATTTTTTAAAGETAPPARSRRARSATPDDSENKMVDLQALKMSDLTRDLHIGKKFSRHDELRERERNARLQAKLNKEGLTPQGTGSRLDTPLAEPATNGVKDGTPGTASTTPGDTAAPPSGGAPAPAGPQFRIVDGQIVVDQSSLMMDRHARAAAAHAGEDMETIEENDFTRLITSSSFMTTSKLRGPNIWSDEETELFYRGLAMFGTEFQMISHMFPGKQRRHVKLKFNREERCNAARVDAALVGEKTTKLDLDEYKTLTGAQFESVESIMAEQRQIEEGYEAERQRIADEQAEVMRKKREALFADDEQAVKKKGKKKGKQTVEYGLNGEPIVKDV</sequence>
<dbReference type="OMA" id="EDQHAKE"/>
<dbReference type="GeneID" id="18164417"/>
<evidence type="ECO:0000256" key="1">
    <source>
        <dbReference type="SAM" id="MobiDB-lite"/>
    </source>
</evidence>
<dbReference type="PANTHER" id="PTHR22929">
    <property type="entry name" value="RNA POLYMERASE III TRANSCRIPTION INITIATION FACTOR B"/>
    <property type="match status" value="1"/>
</dbReference>
<dbReference type="eggNOG" id="KOG2009">
    <property type="taxonomic scope" value="Eukaryota"/>
</dbReference>
<dbReference type="InterPro" id="IPR039467">
    <property type="entry name" value="TFIIIB_B''_Myb"/>
</dbReference>
<dbReference type="EMBL" id="JH126400">
    <property type="protein sequence ID" value="EGX94119.1"/>
    <property type="molecule type" value="Genomic_DNA"/>
</dbReference>
<dbReference type="SMART" id="SM00717">
    <property type="entry name" value="SANT"/>
    <property type="match status" value="1"/>
</dbReference>
<evidence type="ECO:0000259" key="2">
    <source>
        <dbReference type="SMART" id="SM00717"/>
    </source>
</evidence>
<dbReference type="SUPFAM" id="SSF46689">
    <property type="entry name" value="Homeodomain-like"/>
    <property type="match status" value="1"/>
</dbReference>
<gene>
    <name evidence="3" type="ORF">CCM_02390</name>
</gene>
<evidence type="ECO:0000313" key="3">
    <source>
        <dbReference type="EMBL" id="EGX94119.1"/>
    </source>
</evidence>
<feature type="region of interest" description="Disordered" evidence="1">
    <location>
        <begin position="325"/>
        <end position="383"/>
    </location>
</feature>
<feature type="compositionally biased region" description="Low complexity" evidence="1">
    <location>
        <begin position="356"/>
        <end position="383"/>
    </location>
</feature>
<dbReference type="Proteomes" id="UP000001610">
    <property type="component" value="Unassembled WGS sequence"/>
</dbReference>
<organism evidence="3 4">
    <name type="scientific">Cordyceps militaris (strain CM01)</name>
    <name type="common">Caterpillar fungus</name>
    <dbReference type="NCBI Taxonomy" id="983644"/>
    <lineage>
        <taxon>Eukaryota</taxon>
        <taxon>Fungi</taxon>
        <taxon>Dikarya</taxon>
        <taxon>Ascomycota</taxon>
        <taxon>Pezizomycotina</taxon>
        <taxon>Sordariomycetes</taxon>
        <taxon>Hypocreomycetidae</taxon>
        <taxon>Hypocreales</taxon>
        <taxon>Cordycipitaceae</taxon>
        <taxon>Cordyceps</taxon>
    </lineage>
</organism>
<dbReference type="InterPro" id="IPR009057">
    <property type="entry name" value="Homeodomain-like_sf"/>
</dbReference>
<feature type="compositionally biased region" description="Pro residues" evidence="1">
    <location>
        <begin position="24"/>
        <end position="40"/>
    </location>
</feature>
<dbReference type="CDD" id="cd00167">
    <property type="entry name" value="SANT"/>
    <property type="match status" value="1"/>
</dbReference>
<feature type="region of interest" description="Disordered" evidence="1">
    <location>
        <begin position="1"/>
        <end position="290"/>
    </location>
</feature>
<feature type="domain" description="Myb-like" evidence="2">
    <location>
        <begin position="441"/>
        <end position="489"/>
    </location>
</feature>
<dbReference type="InParanoid" id="G3J9J3"/>
<proteinExistence type="predicted"/>
<feature type="compositionally biased region" description="Low complexity" evidence="1">
    <location>
        <begin position="10"/>
        <end position="23"/>
    </location>
</feature>
<dbReference type="GO" id="GO:0001156">
    <property type="term" value="F:TFIIIC-class transcription factor complex binding"/>
    <property type="evidence" value="ECO:0007669"/>
    <property type="project" value="TreeGrafter"/>
</dbReference>
<dbReference type="PANTHER" id="PTHR22929:SF0">
    <property type="entry name" value="TRANSCRIPTION FACTOR TFIIIB COMPONENT B'' HOMOLOG"/>
    <property type="match status" value="1"/>
</dbReference>
<dbReference type="OrthoDB" id="272624at2759"/>
<dbReference type="InterPro" id="IPR001005">
    <property type="entry name" value="SANT/Myb"/>
</dbReference>
<protein>
    <submittedName>
        <fullName evidence="3">Transcription factor TFIIIB component, putative</fullName>
    </submittedName>
</protein>
<dbReference type="AlphaFoldDB" id="G3J9J3"/>
<dbReference type="GO" id="GO:0000126">
    <property type="term" value="C:transcription factor TFIIIB complex"/>
    <property type="evidence" value="ECO:0007669"/>
    <property type="project" value="TreeGrafter"/>
</dbReference>
<dbReference type="GO" id="GO:0070898">
    <property type="term" value="P:RNA polymerase III preinitiation complex assembly"/>
    <property type="evidence" value="ECO:0007669"/>
    <property type="project" value="TreeGrafter"/>
</dbReference>
<keyword evidence="4" id="KW-1185">Reference proteome</keyword>
<feature type="compositionally biased region" description="Low complexity" evidence="1">
    <location>
        <begin position="252"/>
        <end position="271"/>
    </location>
</feature>
<feature type="compositionally biased region" description="Polar residues" evidence="1">
    <location>
        <begin position="161"/>
        <end position="174"/>
    </location>
</feature>
<feature type="compositionally biased region" description="Low complexity" evidence="1">
    <location>
        <begin position="148"/>
        <end position="158"/>
    </location>
</feature>
<dbReference type="Gene3D" id="1.10.10.60">
    <property type="entry name" value="Homeodomain-like"/>
    <property type="match status" value="1"/>
</dbReference>
<reference evidence="3 4" key="1">
    <citation type="journal article" date="2011" name="Genome Biol.">
        <title>Genome sequence of the insect pathogenic fungus Cordyceps militaris, a valued traditional Chinese medicine.</title>
        <authorList>
            <person name="Zheng P."/>
            <person name="Xia Y."/>
            <person name="Xiao G."/>
            <person name="Xiong C."/>
            <person name="Hu X."/>
            <person name="Zhang S."/>
            <person name="Zheng H."/>
            <person name="Huang Y."/>
            <person name="Zhou Y."/>
            <person name="Wang S."/>
            <person name="Zhao G.P."/>
            <person name="Liu X."/>
            <person name="St Leger R.J."/>
            <person name="Wang C."/>
        </authorList>
    </citation>
    <scope>NUCLEOTIDE SEQUENCE [LARGE SCALE GENOMIC DNA]</scope>
    <source>
        <strain evidence="3 4">CM01</strain>
    </source>
</reference>
<dbReference type="VEuPathDB" id="FungiDB:CCM_02390"/>
<dbReference type="STRING" id="983644.G3J9J3"/>
<dbReference type="RefSeq" id="XP_006667605.1">
    <property type="nucleotide sequence ID" value="XM_006667542.1"/>
</dbReference>
<dbReference type="KEGG" id="cmt:CCM_02390"/>
<dbReference type="Pfam" id="PF15963">
    <property type="entry name" value="Myb_DNA-bind_7"/>
    <property type="match status" value="1"/>
</dbReference>
<evidence type="ECO:0000313" key="4">
    <source>
        <dbReference type="Proteomes" id="UP000001610"/>
    </source>
</evidence>
<accession>G3J9J3</accession>
<dbReference type="HOGENOM" id="CLU_022548_0_0_1"/>
<name>G3J9J3_CORMM</name>
<feature type="compositionally biased region" description="Low complexity" evidence="1">
    <location>
        <begin position="175"/>
        <end position="197"/>
    </location>
</feature>